<accession>A0ABW1DMQ3</accession>
<comment type="caution">
    <text evidence="1">The sequence shown here is derived from an EMBL/GenBank/DDBJ whole genome shotgun (WGS) entry which is preliminary data.</text>
</comment>
<dbReference type="InterPro" id="IPR021377">
    <property type="entry name" value="DUF3006"/>
</dbReference>
<proteinExistence type="predicted"/>
<name>A0ABW1DMQ3_9DEIO</name>
<dbReference type="Proteomes" id="UP001595979">
    <property type="component" value="Unassembled WGS sequence"/>
</dbReference>
<keyword evidence="2" id="KW-1185">Reference proteome</keyword>
<protein>
    <submittedName>
        <fullName evidence="1">DUF3006 domain-containing protein</fullName>
    </submittedName>
</protein>
<dbReference type="RefSeq" id="WP_380050828.1">
    <property type="nucleotide sequence ID" value="NZ_JBHSOH010000029.1"/>
</dbReference>
<sequence length="94" mass="10360">MATERRPATTPEHLVIDDFEDDLARVEWGERSLDLPKSWLPKGAREGDHLTIDADGDGQVTFTVDAAATRQARTQNQAALDRLNTDDQGGDITL</sequence>
<gene>
    <name evidence="1" type="ORF">ACFPQ6_14785</name>
</gene>
<dbReference type="Pfam" id="PF11213">
    <property type="entry name" value="DUF3006"/>
    <property type="match status" value="1"/>
</dbReference>
<reference evidence="2" key="1">
    <citation type="journal article" date="2019" name="Int. J. Syst. Evol. Microbiol.">
        <title>The Global Catalogue of Microorganisms (GCM) 10K type strain sequencing project: providing services to taxonomists for standard genome sequencing and annotation.</title>
        <authorList>
            <consortium name="The Broad Institute Genomics Platform"/>
            <consortium name="The Broad Institute Genome Sequencing Center for Infectious Disease"/>
            <person name="Wu L."/>
            <person name="Ma J."/>
        </authorList>
    </citation>
    <scope>NUCLEOTIDE SEQUENCE [LARGE SCALE GENOMIC DNA]</scope>
    <source>
        <strain evidence="2">CGMCC 1.15053</strain>
    </source>
</reference>
<evidence type="ECO:0000313" key="1">
    <source>
        <dbReference type="EMBL" id="MFC5849570.1"/>
    </source>
</evidence>
<evidence type="ECO:0000313" key="2">
    <source>
        <dbReference type="Proteomes" id="UP001595979"/>
    </source>
</evidence>
<dbReference type="EMBL" id="JBHSOH010000029">
    <property type="protein sequence ID" value="MFC5849570.1"/>
    <property type="molecule type" value="Genomic_DNA"/>
</dbReference>
<organism evidence="1 2">
    <name type="scientific">Deinococcus petrolearius</name>
    <dbReference type="NCBI Taxonomy" id="1751295"/>
    <lineage>
        <taxon>Bacteria</taxon>
        <taxon>Thermotogati</taxon>
        <taxon>Deinococcota</taxon>
        <taxon>Deinococci</taxon>
        <taxon>Deinococcales</taxon>
        <taxon>Deinococcaceae</taxon>
        <taxon>Deinococcus</taxon>
    </lineage>
</organism>